<evidence type="ECO:0000313" key="4">
    <source>
        <dbReference type="Proteomes" id="UP001163046"/>
    </source>
</evidence>
<proteinExistence type="predicted"/>
<feature type="signal peptide" evidence="2">
    <location>
        <begin position="1"/>
        <end position="19"/>
    </location>
</feature>
<evidence type="ECO:0000256" key="1">
    <source>
        <dbReference type="SAM" id="MobiDB-lite"/>
    </source>
</evidence>
<feature type="compositionally biased region" description="Gly residues" evidence="1">
    <location>
        <begin position="35"/>
        <end position="44"/>
    </location>
</feature>
<organism evidence="3 4">
    <name type="scientific">Desmophyllum pertusum</name>
    <dbReference type="NCBI Taxonomy" id="174260"/>
    <lineage>
        <taxon>Eukaryota</taxon>
        <taxon>Metazoa</taxon>
        <taxon>Cnidaria</taxon>
        <taxon>Anthozoa</taxon>
        <taxon>Hexacorallia</taxon>
        <taxon>Scleractinia</taxon>
        <taxon>Caryophylliina</taxon>
        <taxon>Caryophylliidae</taxon>
        <taxon>Desmophyllum</taxon>
    </lineage>
</organism>
<accession>A0A9X0A5T1</accession>
<sequence>MMRSFLSFFFLALFVKALAFPNKKNEGALREAYEGSGGSGGSGEGSSVWSDSRSGEAFSVWSAGIVPEAVKPPLRLDSSNKN</sequence>
<feature type="region of interest" description="Disordered" evidence="1">
    <location>
        <begin position="31"/>
        <end position="52"/>
    </location>
</feature>
<feature type="chain" id="PRO_5040826270" evidence="2">
    <location>
        <begin position="20"/>
        <end position="82"/>
    </location>
</feature>
<dbReference type="Proteomes" id="UP001163046">
    <property type="component" value="Unassembled WGS sequence"/>
</dbReference>
<comment type="caution">
    <text evidence="3">The sequence shown here is derived from an EMBL/GenBank/DDBJ whole genome shotgun (WGS) entry which is preliminary data.</text>
</comment>
<keyword evidence="2" id="KW-0732">Signal</keyword>
<protein>
    <submittedName>
        <fullName evidence="3">Uncharacterized protein</fullName>
    </submittedName>
</protein>
<evidence type="ECO:0000313" key="3">
    <source>
        <dbReference type="EMBL" id="KAJ7393902.1"/>
    </source>
</evidence>
<name>A0A9X0A5T1_9CNID</name>
<dbReference type="AlphaFoldDB" id="A0A9X0A5T1"/>
<reference evidence="3" key="1">
    <citation type="submission" date="2023-01" db="EMBL/GenBank/DDBJ databases">
        <title>Genome assembly of the deep-sea coral Lophelia pertusa.</title>
        <authorList>
            <person name="Herrera S."/>
            <person name="Cordes E."/>
        </authorList>
    </citation>
    <scope>NUCLEOTIDE SEQUENCE</scope>
    <source>
        <strain evidence="3">USNM1676648</strain>
        <tissue evidence="3">Polyp</tissue>
    </source>
</reference>
<gene>
    <name evidence="3" type="ORF">OS493_003571</name>
</gene>
<dbReference type="EMBL" id="MU825397">
    <property type="protein sequence ID" value="KAJ7393902.1"/>
    <property type="molecule type" value="Genomic_DNA"/>
</dbReference>
<evidence type="ECO:0000256" key="2">
    <source>
        <dbReference type="SAM" id="SignalP"/>
    </source>
</evidence>
<keyword evidence="4" id="KW-1185">Reference proteome</keyword>